<comment type="caution">
    <text evidence="1">The sequence shown here is derived from an EMBL/GenBank/DDBJ whole genome shotgun (WGS) entry which is preliminary data.</text>
</comment>
<keyword evidence="2" id="KW-1185">Reference proteome</keyword>
<proteinExistence type="predicted"/>
<reference evidence="1" key="1">
    <citation type="submission" date="2020-05" db="EMBL/GenBank/DDBJ databases">
        <title>Large-scale comparative analyses of tick genomes elucidate their genetic diversity and vector capacities.</title>
        <authorList>
            <person name="Jia N."/>
            <person name="Wang J."/>
            <person name="Shi W."/>
            <person name="Du L."/>
            <person name="Sun Y."/>
            <person name="Zhan W."/>
            <person name="Jiang J."/>
            <person name="Wang Q."/>
            <person name="Zhang B."/>
            <person name="Ji P."/>
            <person name="Sakyi L.B."/>
            <person name="Cui X."/>
            <person name="Yuan T."/>
            <person name="Jiang B."/>
            <person name="Yang W."/>
            <person name="Lam T.T.-Y."/>
            <person name="Chang Q."/>
            <person name="Ding S."/>
            <person name="Wang X."/>
            <person name="Zhu J."/>
            <person name="Ruan X."/>
            <person name="Zhao L."/>
            <person name="Wei J."/>
            <person name="Que T."/>
            <person name="Du C."/>
            <person name="Cheng J."/>
            <person name="Dai P."/>
            <person name="Han X."/>
            <person name="Huang E."/>
            <person name="Gao Y."/>
            <person name="Liu J."/>
            <person name="Shao H."/>
            <person name="Ye R."/>
            <person name="Li L."/>
            <person name="Wei W."/>
            <person name="Wang X."/>
            <person name="Wang C."/>
            <person name="Yang T."/>
            <person name="Huo Q."/>
            <person name="Li W."/>
            <person name="Guo W."/>
            <person name="Chen H."/>
            <person name="Zhou L."/>
            <person name="Ni X."/>
            <person name="Tian J."/>
            <person name="Zhou Y."/>
            <person name="Sheng Y."/>
            <person name="Liu T."/>
            <person name="Pan Y."/>
            <person name="Xia L."/>
            <person name="Li J."/>
            <person name="Zhao F."/>
            <person name="Cao W."/>
        </authorList>
    </citation>
    <scope>NUCLEOTIDE SEQUENCE</scope>
    <source>
        <strain evidence="1">Hyas-2018</strain>
    </source>
</reference>
<gene>
    <name evidence="1" type="ORF">HPB50_015806</name>
</gene>
<dbReference type="EMBL" id="CM023487">
    <property type="protein sequence ID" value="KAH6926194.1"/>
    <property type="molecule type" value="Genomic_DNA"/>
</dbReference>
<dbReference type="Proteomes" id="UP000821845">
    <property type="component" value="Chromosome 7"/>
</dbReference>
<sequence>MDEESYRDVSGVWLHKAFREENVRSAIQYKPRKGDIFIVTYPKCGTNWVQFIVYNILTRAKPLPSLRELGLLSPFIDMIGAEAAENPSRSGPIMTHLPPNVLKPVQGCKYIYVTRNPYDCAVSFYHFIKGFTLKTVTDVSFEKFLSMFLAGKVIYGDYFDHLLPWYEHRADENVLFLTYEQLKRDTEGQVLKIADFLGEDHGAALRQDEALFRRILDACSLENMKTFFRDPPAERIKEIVQAVKDVSLNSTEPLNRGPEKKLEKHEGSGFVRKGIVGDWRNYFSPEQLEQTKAWIASKTSGSNVMDLWRDIDLPR</sequence>
<protein>
    <submittedName>
        <fullName evidence="1">Uncharacterized protein</fullName>
    </submittedName>
</protein>
<name>A0ACB7RXJ4_HYAAI</name>
<evidence type="ECO:0000313" key="2">
    <source>
        <dbReference type="Proteomes" id="UP000821845"/>
    </source>
</evidence>
<evidence type="ECO:0000313" key="1">
    <source>
        <dbReference type="EMBL" id="KAH6926194.1"/>
    </source>
</evidence>
<accession>A0ACB7RXJ4</accession>
<organism evidence="1 2">
    <name type="scientific">Hyalomma asiaticum</name>
    <name type="common">Tick</name>
    <dbReference type="NCBI Taxonomy" id="266040"/>
    <lineage>
        <taxon>Eukaryota</taxon>
        <taxon>Metazoa</taxon>
        <taxon>Ecdysozoa</taxon>
        <taxon>Arthropoda</taxon>
        <taxon>Chelicerata</taxon>
        <taxon>Arachnida</taxon>
        <taxon>Acari</taxon>
        <taxon>Parasitiformes</taxon>
        <taxon>Ixodida</taxon>
        <taxon>Ixodoidea</taxon>
        <taxon>Ixodidae</taxon>
        <taxon>Hyalomminae</taxon>
        <taxon>Hyalomma</taxon>
    </lineage>
</organism>